<evidence type="ECO:0000259" key="11">
    <source>
        <dbReference type="PROSITE" id="PS51755"/>
    </source>
</evidence>
<dbReference type="PROSITE" id="PS51755">
    <property type="entry name" value="OMPR_PHOB"/>
    <property type="match status" value="1"/>
</dbReference>
<dbReference type="InterPro" id="IPR016032">
    <property type="entry name" value="Sig_transdc_resp-reg_C-effctor"/>
</dbReference>
<evidence type="ECO:0000256" key="2">
    <source>
        <dbReference type="ARBA" id="ARBA00022553"/>
    </source>
</evidence>
<dbReference type="Gene3D" id="3.40.50.2300">
    <property type="match status" value="1"/>
</dbReference>
<dbReference type="PANTHER" id="PTHR48111">
    <property type="entry name" value="REGULATOR OF RPOS"/>
    <property type="match status" value="1"/>
</dbReference>
<evidence type="ECO:0000313" key="13">
    <source>
        <dbReference type="Proteomes" id="UP000004459"/>
    </source>
</evidence>
<dbReference type="Proteomes" id="UP000004459">
    <property type="component" value="Unassembled WGS sequence"/>
</dbReference>
<organism evidence="12 13">
    <name type="scientific">Flavonifractor plautii ATCC 29863</name>
    <dbReference type="NCBI Taxonomy" id="411475"/>
    <lineage>
        <taxon>Bacteria</taxon>
        <taxon>Bacillati</taxon>
        <taxon>Bacillota</taxon>
        <taxon>Clostridia</taxon>
        <taxon>Eubacteriales</taxon>
        <taxon>Oscillospiraceae</taxon>
        <taxon>Flavonifractor</taxon>
    </lineage>
</organism>
<evidence type="ECO:0000256" key="1">
    <source>
        <dbReference type="ARBA" id="ARBA00018672"/>
    </source>
</evidence>
<dbReference type="FunFam" id="3.40.50.2300:FF:000001">
    <property type="entry name" value="DNA-binding response regulator PhoB"/>
    <property type="match status" value="1"/>
</dbReference>
<evidence type="ECO:0000256" key="7">
    <source>
        <dbReference type="ARBA" id="ARBA00024867"/>
    </source>
</evidence>
<dbReference type="GO" id="GO:0032993">
    <property type="term" value="C:protein-DNA complex"/>
    <property type="evidence" value="ECO:0007669"/>
    <property type="project" value="TreeGrafter"/>
</dbReference>
<evidence type="ECO:0000256" key="3">
    <source>
        <dbReference type="ARBA" id="ARBA00023012"/>
    </source>
</evidence>
<dbReference type="CDD" id="cd00383">
    <property type="entry name" value="trans_reg_C"/>
    <property type="match status" value="1"/>
</dbReference>
<feature type="domain" description="OmpR/PhoB-type" evidence="11">
    <location>
        <begin position="137"/>
        <end position="235"/>
    </location>
</feature>
<dbReference type="SUPFAM" id="SSF52172">
    <property type="entry name" value="CheY-like"/>
    <property type="match status" value="1"/>
</dbReference>
<feature type="DNA-binding region" description="OmpR/PhoB-type" evidence="9">
    <location>
        <begin position="137"/>
        <end position="235"/>
    </location>
</feature>
<dbReference type="Pfam" id="PF00486">
    <property type="entry name" value="Trans_reg_C"/>
    <property type="match status" value="1"/>
</dbReference>
<dbReference type="InterPro" id="IPR039420">
    <property type="entry name" value="WalR-like"/>
</dbReference>
<dbReference type="PATRIC" id="fig|411475.3.peg.2271"/>
<dbReference type="GO" id="GO:0000156">
    <property type="term" value="F:phosphorelay response regulator activity"/>
    <property type="evidence" value="ECO:0007669"/>
    <property type="project" value="TreeGrafter"/>
</dbReference>
<evidence type="ECO:0000256" key="5">
    <source>
        <dbReference type="ARBA" id="ARBA00023125"/>
    </source>
</evidence>
<comment type="function">
    <text evidence="7">May play the central regulatory role in sporulation. It may be an element of the effector pathway responsible for the activation of sporulation genes in response to nutritional stress. Spo0A may act in concert with spo0H (a sigma factor) to control the expression of some genes that are critical to the sporulation process.</text>
</comment>
<evidence type="ECO:0000256" key="4">
    <source>
        <dbReference type="ARBA" id="ARBA00023015"/>
    </source>
</evidence>
<proteinExistence type="predicted"/>
<dbReference type="InterPro" id="IPR001867">
    <property type="entry name" value="OmpR/PhoB-type_DNA-bd"/>
</dbReference>
<dbReference type="PANTHER" id="PTHR48111:SF22">
    <property type="entry name" value="REGULATOR OF RPOS"/>
    <property type="match status" value="1"/>
</dbReference>
<dbReference type="HOGENOM" id="CLU_000445_30_1_9"/>
<evidence type="ECO:0000256" key="6">
    <source>
        <dbReference type="ARBA" id="ARBA00023163"/>
    </source>
</evidence>
<evidence type="ECO:0000313" key="12">
    <source>
        <dbReference type="EMBL" id="EHM44670.1"/>
    </source>
</evidence>
<feature type="modified residue" description="4-aspartylphosphate" evidence="8">
    <location>
        <position position="65"/>
    </location>
</feature>
<dbReference type="Pfam" id="PF00072">
    <property type="entry name" value="Response_reg"/>
    <property type="match status" value="1"/>
</dbReference>
<evidence type="ECO:0000256" key="9">
    <source>
        <dbReference type="PROSITE-ProRule" id="PRU01091"/>
    </source>
</evidence>
<keyword evidence="3" id="KW-0902">Two-component regulatory system</keyword>
<keyword evidence="2 8" id="KW-0597">Phosphoprotein</keyword>
<dbReference type="GO" id="GO:0006355">
    <property type="term" value="P:regulation of DNA-templated transcription"/>
    <property type="evidence" value="ECO:0007669"/>
    <property type="project" value="InterPro"/>
</dbReference>
<dbReference type="SMART" id="SM00862">
    <property type="entry name" value="Trans_reg_C"/>
    <property type="match status" value="1"/>
</dbReference>
<dbReference type="SMART" id="SM00448">
    <property type="entry name" value="REC"/>
    <property type="match status" value="1"/>
</dbReference>
<dbReference type="Gene3D" id="6.10.250.690">
    <property type="match status" value="1"/>
</dbReference>
<dbReference type="Gene3D" id="1.10.10.10">
    <property type="entry name" value="Winged helix-like DNA-binding domain superfamily/Winged helix DNA-binding domain"/>
    <property type="match status" value="1"/>
</dbReference>
<dbReference type="EMBL" id="AGCK01000221">
    <property type="protein sequence ID" value="EHM44670.1"/>
    <property type="molecule type" value="Genomic_DNA"/>
</dbReference>
<sequence>MIRKTRGTNAGGTVLKILIIEDEQLLADSIAEVLRRKGFEAEAVYDGETGAEYAELGVYDLLILDVMMPGLDGYTVARQVRARHLGTPILMLTARSGLEDRITGLNAGADYYLTKPFDTRELLACVNALLRRQGAQVNQLTLGNTSLDLSTAALSCGADSIRLSAREFDIMRLLLQAGERNLSKAALLERVWGYDSDAVENHVEVYVCFLRKKLASIGSNIRIESIRRLGYHLEVSGDD</sequence>
<feature type="domain" description="Response regulatory" evidence="10">
    <location>
        <begin position="16"/>
        <end position="130"/>
    </location>
</feature>
<dbReference type="PROSITE" id="PS50110">
    <property type="entry name" value="RESPONSE_REGULATORY"/>
    <property type="match status" value="1"/>
</dbReference>
<reference evidence="12 13" key="1">
    <citation type="submission" date="2011-08" db="EMBL/GenBank/DDBJ databases">
        <authorList>
            <person name="Weinstock G."/>
            <person name="Sodergren E."/>
            <person name="Clifton S."/>
            <person name="Fulton L."/>
            <person name="Fulton B."/>
            <person name="Courtney L."/>
            <person name="Fronick C."/>
            <person name="Harrison M."/>
            <person name="Strong C."/>
            <person name="Farmer C."/>
            <person name="Delahaunty K."/>
            <person name="Markovic C."/>
            <person name="Hall O."/>
            <person name="Minx P."/>
            <person name="Tomlinson C."/>
            <person name="Mitreva M."/>
            <person name="Hou S."/>
            <person name="Chen J."/>
            <person name="Wollam A."/>
            <person name="Pepin K.H."/>
            <person name="Johnson M."/>
            <person name="Bhonagiri V."/>
            <person name="Zhang X."/>
            <person name="Suruliraj S."/>
            <person name="Warren W."/>
            <person name="Chinwalla A."/>
            <person name="Mardis E.R."/>
            <person name="Wilson R.K."/>
        </authorList>
    </citation>
    <scope>NUCLEOTIDE SEQUENCE [LARGE SCALE GENOMIC DNA]</scope>
    <source>
        <strain evidence="12 13">ATCC 29863</strain>
    </source>
</reference>
<dbReference type="GO" id="GO:0005829">
    <property type="term" value="C:cytosol"/>
    <property type="evidence" value="ECO:0007669"/>
    <property type="project" value="TreeGrafter"/>
</dbReference>
<dbReference type="GO" id="GO:0000976">
    <property type="term" value="F:transcription cis-regulatory region binding"/>
    <property type="evidence" value="ECO:0007669"/>
    <property type="project" value="TreeGrafter"/>
</dbReference>
<keyword evidence="5 9" id="KW-0238">DNA-binding</keyword>
<keyword evidence="4" id="KW-0805">Transcription regulation</keyword>
<dbReference type="InterPro" id="IPR011006">
    <property type="entry name" value="CheY-like_superfamily"/>
</dbReference>
<keyword evidence="6" id="KW-0804">Transcription</keyword>
<dbReference type="STRING" id="292800.A4U99_05865"/>
<name>G9YSW7_FLAPL</name>
<dbReference type="SUPFAM" id="SSF46894">
    <property type="entry name" value="C-terminal effector domain of the bipartite response regulators"/>
    <property type="match status" value="1"/>
</dbReference>
<gene>
    <name evidence="12" type="ORF">HMPREF0372_02626</name>
</gene>
<protein>
    <recommendedName>
        <fullName evidence="1">Stage 0 sporulation protein A homolog</fullName>
    </recommendedName>
</protein>
<accession>G9YSW7</accession>
<comment type="caution">
    <text evidence="12">The sequence shown here is derived from an EMBL/GenBank/DDBJ whole genome shotgun (WGS) entry which is preliminary data.</text>
</comment>
<dbReference type="AlphaFoldDB" id="G9YSW7"/>
<dbReference type="InterPro" id="IPR001789">
    <property type="entry name" value="Sig_transdc_resp-reg_receiver"/>
</dbReference>
<evidence type="ECO:0000256" key="8">
    <source>
        <dbReference type="PROSITE-ProRule" id="PRU00169"/>
    </source>
</evidence>
<evidence type="ECO:0000259" key="10">
    <source>
        <dbReference type="PROSITE" id="PS50110"/>
    </source>
</evidence>
<dbReference type="InterPro" id="IPR036388">
    <property type="entry name" value="WH-like_DNA-bd_sf"/>
</dbReference>